<protein>
    <submittedName>
        <fullName evidence="1">Uncharacterized protein</fullName>
    </submittedName>
</protein>
<sequence>MQEAESWSKDFLNFVIYSEHRYQLIVDAAHEAEHCIFETWLKASLNPGVVVHSEGSNASNVSPIREIIFDALVRNSEIIDQCYDRIGTALQRPRIDSTRKFDLPLGAEYASDLKSSLCYLNSSPDIDGMADLWSLFEPSLYAVEDSARSTRMRIRLTTDEALNLREALKRVRECLRNLVEEGKRALRLDVLSPKYHYADLLAENEGNLLTATAVTAGNCPVAITIEDTDKPNLAQFPRNGSEAVFDANAELDKLMTAVPAFDRASPLWVSAKEAANVERVKIATLRTNRHAGKKSTDGCFGCDNRGRIWRSQGPNSHKWYLRMSLRDARSVSGQDSE</sequence>
<dbReference type="KEGG" id="aagg:ETAA8_64950"/>
<keyword evidence="2" id="KW-1185">Reference proteome</keyword>
<evidence type="ECO:0000313" key="2">
    <source>
        <dbReference type="Proteomes" id="UP000315017"/>
    </source>
</evidence>
<name>A0A517YMA8_9BACT</name>
<accession>A0A517YMA8</accession>
<evidence type="ECO:0000313" key="1">
    <source>
        <dbReference type="EMBL" id="QDU31341.1"/>
    </source>
</evidence>
<dbReference type="AlphaFoldDB" id="A0A517YMA8"/>
<gene>
    <name evidence="1" type="ORF">ETAA8_64950</name>
</gene>
<dbReference type="EMBL" id="CP036274">
    <property type="protein sequence ID" value="QDU31341.1"/>
    <property type="molecule type" value="Genomic_DNA"/>
</dbReference>
<proteinExistence type="predicted"/>
<organism evidence="1 2">
    <name type="scientific">Anatilimnocola aggregata</name>
    <dbReference type="NCBI Taxonomy" id="2528021"/>
    <lineage>
        <taxon>Bacteria</taxon>
        <taxon>Pseudomonadati</taxon>
        <taxon>Planctomycetota</taxon>
        <taxon>Planctomycetia</taxon>
        <taxon>Pirellulales</taxon>
        <taxon>Pirellulaceae</taxon>
        <taxon>Anatilimnocola</taxon>
    </lineage>
</organism>
<reference evidence="1 2" key="1">
    <citation type="submission" date="2019-02" db="EMBL/GenBank/DDBJ databases">
        <title>Deep-cultivation of Planctomycetes and their phenomic and genomic characterization uncovers novel biology.</title>
        <authorList>
            <person name="Wiegand S."/>
            <person name="Jogler M."/>
            <person name="Boedeker C."/>
            <person name="Pinto D."/>
            <person name="Vollmers J."/>
            <person name="Rivas-Marin E."/>
            <person name="Kohn T."/>
            <person name="Peeters S.H."/>
            <person name="Heuer A."/>
            <person name="Rast P."/>
            <person name="Oberbeckmann S."/>
            <person name="Bunk B."/>
            <person name="Jeske O."/>
            <person name="Meyerdierks A."/>
            <person name="Storesund J.E."/>
            <person name="Kallscheuer N."/>
            <person name="Luecker S."/>
            <person name="Lage O.M."/>
            <person name="Pohl T."/>
            <person name="Merkel B.J."/>
            <person name="Hornburger P."/>
            <person name="Mueller R.-W."/>
            <person name="Bruemmer F."/>
            <person name="Labrenz M."/>
            <person name="Spormann A.M."/>
            <person name="Op den Camp H."/>
            <person name="Overmann J."/>
            <person name="Amann R."/>
            <person name="Jetten M.S.M."/>
            <person name="Mascher T."/>
            <person name="Medema M.H."/>
            <person name="Devos D.P."/>
            <person name="Kaster A.-K."/>
            <person name="Ovreas L."/>
            <person name="Rohde M."/>
            <person name="Galperin M.Y."/>
            <person name="Jogler C."/>
        </authorList>
    </citation>
    <scope>NUCLEOTIDE SEQUENCE [LARGE SCALE GENOMIC DNA]</scope>
    <source>
        <strain evidence="1 2">ETA_A8</strain>
    </source>
</reference>
<dbReference type="Proteomes" id="UP000315017">
    <property type="component" value="Chromosome"/>
</dbReference>